<comment type="caution">
    <text evidence="1">The sequence shown here is derived from an EMBL/GenBank/DDBJ whole genome shotgun (WGS) entry which is preliminary data.</text>
</comment>
<gene>
    <name evidence="1" type="ORF">NQ176_g8828</name>
</gene>
<evidence type="ECO:0000313" key="1">
    <source>
        <dbReference type="EMBL" id="KAJ2969141.1"/>
    </source>
</evidence>
<dbReference type="Proteomes" id="UP001143910">
    <property type="component" value="Unassembled WGS sequence"/>
</dbReference>
<organism evidence="1 2">
    <name type="scientific">Zarea fungicola</name>
    <dbReference type="NCBI Taxonomy" id="93591"/>
    <lineage>
        <taxon>Eukaryota</taxon>
        <taxon>Fungi</taxon>
        <taxon>Dikarya</taxon>
        <taxon>Ascomycota</taxon>
        <taxon>Pezizomycotina</taxon>
        <taxon>Sordariomycetes</taxon>
        <taxon>Hypocreomycetidae</taxon>
        <taxon>Hypocreales</taxon>
        <taxon>Cordycipitaceae</taxon>
        <taxon>Zarea</taxon>
    </lineage>
</organism>
<protein>
    <submittedName>
        <fullName evidence="1">Uncharacterized protein</fullName>
    </submittedName>
</protein>
<keyword evidence="2" id="KW-1185">Reference proteome</keyword>
<evidence type="ECO:0000313" key="2">
    <source>
        <dbReference type="Proteomes" id="UP001143910"/>
    </source>
</evidence>
<sequence length="483" mass="52959">MTSQPRRRHEELAAVKDAGPVEGERLNASSSVTTEQQPLEAYPAQSTPESTVSLENQTLVPGKYAFHGSSACDFISDLRIPPTLMLDGFRNGIVISHLLLKFQAIVAGNRPAETDAPTFAAVFLSGDCQSTPYIAGLSVAEALFGRIHCDDDMIQHSAILYGQSLKMLRNDIQNIDEEEARARSYLNLWTSTFLGVYELITASNPTGWLEHARGLAALYAANPSTQATAGIATAKRTFLEEYKWKTVPWELEPTLRPISILLQDIFCDLPGYLEDVRSLDCPTSEGPRIQERRVLQAKIVNAYVETELLRWSWEQEYPNVCWQVPKTAAPAAAAVLDSPTAGSGAPLFSTVLHFVSFDAAVDAVYFNVIRLFLCSLAEDVGLSPEALLHASTVESKAGPFANALIPPGQGDTEGFALDICRSVEYMTQGDQDSLGALSLIFPLRIASDFLQHRPDVLAWLKWVLSELAARKGFKLGGHVMDMR</sequence>
<accession>A0ACC1MS20</accession>
<reference evidence="1" key="1">
    <citation type="submission" date="2022-08" db="EMBL/GenBank/DDBJ databases">
        <title>Genome Sequence of Lecanicillium fungicola.</title>
        <authorList>
            <person name="Buettner E."/>
        </authorList>
    </citation>
    <scope>NUCLEOTIDE SEQUENCE</scope>
    <source>
        <strain evidence="1">Babe33</strain>
    </source>
</reference>
<name>A0ACC1MS20_9HYPO</name>
<proteinExistence type="predicted"/>
<dbReference type="EMBL" id="JANJQO010001815">
    <property type="protein sequence ID" value="KAJ2969141.1"/>
    <property type="molecule type" value="Genomic_DNA"/>
</dbReference>